<dbReference type="AlphaFoldDB" id="G4YEE7"/>
<feature type="non-terminal residue" evidence="1">
    <location>
        <position position="494"/>
    </location>
</feature>
<dbReference type="Gene3D" id="1.25.10.10">
    <property type="entry name" value="Leucine-rich Repeat Variant"/>
    <property type="match status" value="1"/>
</dbReference>
<evidence type="ECO:0000313" key="1">
    <source>
        <dbReference type="EMBL" id="EGZ26854.1"/>
    </source>
</evidence>
<name>G4YEE7_PHYSP</name>
<keyword evidence="2" id="KW-1185">Reference proteome</keyword>
<sequence>KSEWDAAARSTLGRVVKRLQDPRVRQRFITFAFQILQASTQRCAKTSGHISGDQDAKFYDEAVHLLLLGVTDLWSVIRKDCAKTAAAIAFNFSSRGHIEQFIDSLLCVAIGSRSVSADKSQVTAWTEREGALLALSVLLRSIQMESTGDKSVGEGDLKVSQVKDDIKGILGARHVAAVEYRLGSNHTLTQLPRCLVQTLKPAIYQCLRHDQLSVRQLAAQCLVEYASLCEEPTRLLIFQEVISKLNRINRNDKVEIDSATDSELLDAFEAEGLLDVLARMAPCLPSSFLLKHWKFVFPTLEKYVMHIASSVRQKSSTVVLALAKQYSRSHGLPVSREASLRLVIQMLLSLSEPRSDESEFCWQRKEGRLLSIDVLINPESTLIHQRRSGSLSAVRSFLWAHDQAQSATWNGGQNGLPSSSDAFWQQVMSGCVAQMKEAFESSQFELRRISRQVLPGLMRVVIWTEQLAFLTSTELENSSPETAWPWSCLKYLLL</sequence>
<protein>
    <submittedName>
        <fullName evidence="1">Uncharacterized protein</fullName>
    </submittedName>
</protein>
<dbReference type="OMA" id="EKYVMHI"/>
<evidence type="ECO:0000313" key="2">
    <source>
        <dbReference type="Proteomes" id="UP000002640"/>
    </source>
</evidence>
<dbReference type="GeneID" id="20650814"/>
<proteinExistence type="predicted"/>
<feature type="non-terminal residue" evidence="1">
    <location>
        <position position="1"/>
    </location>
</feature>
<dbReference type="KEGG" id="psoj:PHYSODRAFT_383127"/>
<organism evidence="1 2">
    <name type="scientific">Phytophthora sojae (strain P6497)</name>
    <name type="common">Soybean stem and root rot agent</name>
    <name type="synonym">Phytophthora megasperma f. sp. glycines</name>
    <dbReference type="NCBI Taxonomy" id="1094619"/>
    <lineage>
        <taxon>Eukaryota</taxon>
        <taxon>Sar</taxon>
        <taxon>Stramenopiles</taxon>
        <taxon>Oomycota</taxon>
        <taxon>Peronosporomycetes</taxon>
        <taxon>Peronosporales</taxon>
        <taxon>Peronosporaceae</taxon>
        <taxon>Phytophthora</taxon>
    </lineage>
</organism>
<dbReference type="InterPro" id="IPR016024">
    <property type="entry name" value="ARM-type_fold"/>
</dbReference>
<dbReference type="InParanoid" id="G4YEE7"/>
<reference evidence="1 2" key="1">
    <citation type="journal article" date="2006" name="Science">
        <title>Phytophthora genome sequences uncover evolutionary origins and mechanisms of pathogenesis.</title>
        <authorList>
            <person name="Tyler B.M."/>
            <person name="Tripathy S."/>
            <person name="Zhang X."/>
            <person name="Dehal P."/>
            <person name="Jiang R.H."/>
            <person name="Aerts A."/>
            <person name="Arredondo F.D."/>
            <person name="Baxter L."/>
            <person name="Bensasson D."/>
            <person name="Beynon J.L."/>
            <person name="Chapman J."/>
            <person name="Damasceno C.M."/>
            <person name="Dorrance A.E."/>
            <person name="Dou D."/>
            <person name="Dickerman A.W."/>
            <person name="Dubchak I.L."/>
            <person name="Garbelotto M."/>
            <person name="Gijzen M."/>
            <person name="Gordon S.G."/>
            <person name="Govers F."/>
            <person name="Grunwald N.J."/>
            <person name="Huang W."/>
            <person name="Ivors K.L."/>
            <person name="Jones R.W."/>
            <person name="Kamoun S."/>
            <person name="Krampis K."/>
            <person name="Lamour K.H."/>
            <person name="Lee M.K."/>
            <person name="McDonald W.H."/>
            <person name="Medina M."/>
            <person name="Meijer H.J."/>
            <person name="Nordberg E.K."/>
            <person name="Maclean D.J."/>
            <person name="Ospina-Giraldo M.D."/>
            <person name="Morris P.F."/>
            <person name="Phuntumart V."/>
            <person name="Putnam N.H."/>
            <person name="Rash S."/>
            <person name="Rose J.K."/>
            <person name="Sakihama Y."/>
            <person name="Salamov A.A."/>
            <person name="Savidor A."/>
            <person name="Scheuring C.F."/>
            <person name="Smith B.M."/>
            <person name="Sobral B.W."/>
            <person name="Terry A."/>
            <person name="Torto-Alalibo T.A."/>
            <person name="Win J."/>
            <person name="Xu Z."/>
            <person name="Zhang H."/>
            <person name="Grigoriev I.V."/>
            <person name="Rokhsar D.S."/>
            <person name="Boore J.L."/>
        </authorList>
    </citation>
    <scope>NUCLEOTIDE SEQUENCE [LARGE SCALE GENOMIC DNA]</scope>
    <source>
        <strain evidence="1 2">P6497</strain>
    </source>
</reference>
<dbReference type="RefSeq" id="XP_009514129.1">
    <property type="nucleotide sequence ID" value="XM_009515834.1"/>
</dbReference>
<accession>G4YEE7</accession>
<gene>
    <name evidence="1" type="ORF">PHYSODRAFT_383127</name>
</gene>
<dbReference type="Proteomes" id="UP000002640">
    <property type="component" value="Unassembled WGS sequence"/>
</dbReference>
<dbReference type="InterPro" id="IPR011989">
    <property type="entry name" value="ARM-like"/>
</dbReference>
<dbReference type="SUPFAM" id="SSF48371">
    <property type="entry name" value="ARM repeat"/>
    <property type="match status" value="1"/>
</dbReference>
<dbReference type="EMBL" id="JH159151">
    <property type="protein sequence ID" value="EGZ26854.1"/>
    <property type="molecule type" value="Genomic_DNA"/>
</dbReference>